<sequence length="232" mass="27730">MYDNEARGKDLELNLLDFRIKQVAEFYTFKDWPMWPIFPLRRIIVSHNFPVIITGIRRNGNLSFYKEGGKEDVDNNYGWRHAKIGYNFFEDLIVQKRKIHGINRKGEIFRINESKMKAIKLHVPLCGKTPEYWQGDLKYLVECCGKIYVVNRWVDESKEKLEVYKLDEEKRRWVYVDNLGKYSFVLRREFSFCVDEGVKRNCIYFNRVQGLRGIYSIDALFDLKDGRCINLL</sequence>
<reference evidence="2 3" key="3">
    <citation type="journal article" date="2010" name="BMC Genomics">
        <title>Transcriptome sequencing and comparative analysis of cucumber flowers with different sex types.</title>
        <authorList>
            <person name="Guo S."/>
            <person name="Zheng Y."/>
            <person name="Joung J.G."/>
            <person name="Liu S."/>
            <person name="Zhang Z."/>
            <person name="Crasta O.R."/>
            <person name="Sobral B.W."/>
            <person name="Xu Y."/>
            <person name="Huang S."/>
            <person name="Fei Z."/>
        </authorList>
    </citation>
    <scope>NUCLEOTIDE SEQUENCE [LARGE SCALE GENOMIC DNA]</scope>
    <source>
        <strain evidence="3">cv. 9930</strain>
    </source>
</reference>
<dbReference type="GO" id="GO:0016567">
    <property type="term" value="P:protein ubiquitination"/>
    <property type="evidence" value="ECO:0000318"/>
    <property type="project" value="GO_Central"/>
</dbReference>
<keyword evidence="3" id="KW-1185">Reference proteome</keyword>
<dbReference type="PANTHER" id="PTHR47123">
    <property type="entry name" value="F-BOX PROTEIN SKIP23"/>
    <property type="match status" value="1"/>
</dbReference>
<dbReference type="Pfam" id="PF03478">
    <property type="entry name" value="Beta-prop_KIB1-4"/>
    <property type="match status" value="1"/>
</dbReference>
<evidence type="ECO:0000259" key="1">
    <source>
        <dbReference type="Pfam" id="PF03478"/>
    </source>
</evidence>
<reference evidence="2 3" key="4">
    <citation type="journal article" date="2011" name="BMC Genomics">
        <title>RNA-Seq improves annotation of protein-coding genes in the cucumber genome.</title>
        <authorList>
            <person name="Li Z."/>
            <person name="Zhang Z."/>
            <person name="Yan P."/>
            <person name="Huang S."/>
            <person name="Fei Z."/>
            <person name="Lin K."/>
        </authorList>
    </citation>
    <scope>NUCLEOTIDE SEQUENCE [LARGE SCALE GENOMIC DNA]</scope>
    <source>
        <strain evidence="3">cv. 9930</strain>
    </source>
</reference>
<dbReference type="OrthoDB" id="638130at2759"/>
<organism evidence="2 3">
    <name type="scientific">Cucumis sativus</name>
    <name type="common">Cucumber</name>
    <dbReference type="NCBI Taxonomy" id="3659"/>
    <lineage>
        <taxon>Eukaryota</taxon>
        <taxon>Viridiplantae</taxon>
        <taxon>Streptophyta</taxon>
        <taxon>Embryophyta</taxon>
        <taxon>Tracheophyta</taxon>
        <taxon>Spermatophyta</taxon>
        <taxon>Magnoliopsida</taxon>
        <taxon>eudicotyledons</taxon>
        <taxon>Gunneridae</taxon>
        <taxon>Pentapetalae</taxon>
        <taxon>rosids</taxon>
        <taxon>fabids</taxon>
        <taxon>Cucurbitales</taxon>
        <taxon>Cucurbitaceae</taxon>
        <taxon>Benincaseae</taxon>
        <taxon>Cucumis</taxon>
    </lineage>
</organism>
<reference evidence="2 3" key="2">
    <citation type="journal article" date="2009" name="PLoS ONE">
        <title>An integrated genetic and cytogenetic map of the cucumber genome.</title>
        <authorList>
            <person name="Ren Y."/>
            <person name="Zhang Z."/>
            <person name="Liu J."/>
            <person name="Staub J.E."/>
            <person name="Han Y."/>
            <person name="Cheng Z."/>
            <person name="Li X."/>
            <person name="Lu J."/>
            <person name="Miao H."/>
            <person name="Kang H."/>
            <person name="Xie B."/>
            <person name="Gu X."/>
            <person name="Wang X."/>
            <person name="Du Y."/>
            <person name="Jin W."/>
            <person name="Huang S."/>
        </authorList>
    </citation>
    <scope>NUCLEOTIDE SEQUENCE [LARGE SCALE GENOMIC DNA]</scope>
    <source>
        <strain evidence="3">cv. 9930</strain>
    </source>
</reference>
<dbReference type="KEGG" id="csv:101216136"/>
<gene>
    <name evidence="2" type="ORF">Csa_6G509610</name>
</gene>
<dbReference type="PANTHER" id="PTHR47123:SF28">
    <property type="entry name" value="F-BOX DOMAIN-CONTAINING PROTEIN"/>
    <property type="match status" value="1"/>
</dbReference>
<evidence type="ECO:0000313" key="3">
    <source>
        <dbReference type="Proteomes" id="UP000029981"/>
    </source>
</evidence>
<dbReference type="AlphaFoldDB" id="A0A0A0KKZ8"/>
<dbReference type="EMBL" id="CM002927">
    <property type="protein sequence ID" value="KGN48992.1"/>
    <property type="molecule type" value="Genomic_DNA"/>
</dbReference>
<proteinExistence type="predicted"/>
<dbReference type="InterPro" id="IPR005174">
    <property type="entry name" value="KIB1-4_b-propeller"/>
</dbReference>
<reference evidence="2 3" key="1">
    <citation type="journal article" date="2009" name="Nat. Genet.">
        <title>The genome of the cucumber, Cucumis sativus L.</title>
        <authorList>
            <person name="Huang S."/>
            <person name="Li R."/>
            <person name="Zhang Z."/>
            <person name="Li L."/>
            <person name="Gu X."/>
            <person name="Fan W."/>
            <person name="Lucas W.J."/>
            <person name="Wang X."/>
            <person name="Xie B."/>
            <person name="Ni P."/>
            <person name="Ren Y."/>
            <person name="Zhu H."/>
            <person name="Li J."/>
            <person name="Lin K."/>
            <person name="Jin W."/>
            <person name="Fei Z."/>
            <person name="Li G."/>
            <person name="Staub J."/>
            <person name="Kilian A."/>
            <person name="van der Vossen E.A."/>
            <person name="Wu Y."/>
            <person name="Guo J."/>
            <person name="He J."/>
            <person name="Jia Z."/>
            <person name="Ren Y."/>
            <person name="Tian G."/>
            <person name="Lu Y."/>
            <person name="Ruan J."/>
            <person name="Qian W."/>
            <person name="Wang M."/>
            <person name="Huang Q."/>
            <person name="Li B."/>
            <person name="Xuan Z."/>
            <person name="Cao J."/>
            <person name="Asan"/>
            <person name="Wu Z."/>
            <person name="Zhang J."/>
            <person name="Cai Q."/>
            <person name="Bai Y."/>
            <person name="Zhao B."/>
            <person name="Han Y."/>
            <person name="Li Y."/>
            <person name="Li X."/>
            <person name="Wang S."/>
            <person name="Shi Q."/>
            <person name="Liu S."/>
            <person name="Cho W.K."/>
            <person name="Kim J.Y."/>
            <person name="Xu Y."/>
            <person name="Heller-Uszynska K."/>
            <person name="Miao H."/>
            <person name="Cheng Z."/>
            <person name="Zhang S."/>
            <person name="Wu J."/>
            <person name="Yang Y."/>
            <person name="Kang H."/>
            <person name="Li M."/>
            <person name="Liang H."/>
            <person name="Ren X."/>
            <person name="Shi Z."/>
            <person name="Wen M."/>
            <person name="Jian M."/>
            <person name="Yang H."/>
            <person name="Zhang G."/>
            <person name="Yang Z."/>
            <person name="Chen R."/>
            <person name="Liu S."/>
            <person name="Li J."/>
            <person name="Ma L."/>
            <person name="Liu H."/>
            <person name="Zhou Y."/>
            <person name="Zhao J."/>
            <person name="Fang X."/>
            <person name="Li G."/>
            <person name="Fang L."/>
            <person name="Li Y."/>
            <person name="Liu D."/>
            <person name="Zheng H."/>
            <person name="Zhang Y."/>
            <person name="Qin N."/>
            <person name="Li Z."/>
            <person name="Yang G."/>
            <person name="Yang S."/>
            <person name="Bolund L."/>
            <person name="Kristiansen K."/>
            <person name="Zheng H."/>
            <person name="Li S."/>
            <person name="Zhang X."/>
            <person name="Yang H."/>
            <person name="Wang J."/>
            <person name="Sun R."/>
            <person name="Zhang B."/>
            <person name="Jiang S."/>
            <person name="Wang J."/>
            <person name="Du Y."/>
            <person name="Li S."/>
        </authorList>
    </citation>
    <scope>NUCLEOTIDE SEQUENCE [LARGE SCALE GENOMIC DNA]</scope>
    <source>
        <strain evidence="3">cv. 9930</strain>
    </source>
</reference>
<protein>
    <recommendedName>
        <fullName evidence="1">KIB1-4 beta-propeller domain-containing protein</fullName>
    </recommendedName>
</protein>
<evidence type="ECO:0000313" key="2">
    <source>
        <dbReference type="EMBL" id="KGN48992.1"/>
    </source>
</evidence>
<dbReference type="InterPro" id="IPR051304">
    <property type="entry name" value="SCF_F-box_domain"/>
</dbReference>
<accession>A0A0A0KKZ8</accession>
<feature type="domain" description="KIB1-4 beta-propeller" evidence="1">
    <location>
        <begin position="49"/>
        <end position="206"/>
    </location>
</feature>
<name>A0A0A0KKZ8_CUCSA</name>
<dbReference type="Proteomes" id="UP000029981">
    <property type="component" value="Chromosome 6"/>
</dbReference>
<dbReference type="Gramene" id="KGN48992">
    <property type="protein sequence ID" value="KGN48992"/>
    <property type="gene ID" value="Csa_6G509610"/>
</dbReference>